<evidence type="ECO:0000313" key="2">
    <source>
        <dbReference type="EMBL" id="CAI3948372.1"/>
    </source>
</evidence>
<dbReference type="EMBL" id="CAMXCM010000004">
    <property type="protein sequence ID" value="CAI3947892.1"/>
    <property type="molecule type" value="Genomic_DNA"/>
</dbReference>
<comment type="caution">
    <text evidence="1">The sequence shown here is derived from an EMBL/GenBank/DDBJ whole genome shotgun (WGS) entry which is preliminary data.</text>
</comment>
<evidence type="ECO:0000313" key="3">
    <source>
        <dbReference type="Proteomes" id="UP001154255"/>
    </source>
</evidence>
<dbReference type="EMBL" id="CAMXCS010000003">
    <property type="protein sequence ID" value="CAI3948372.1"/>
    <property type="molecule type" value="Genomic_DNA"/>
</dbReference>
<dbReference type="RefSeq" id="WP_271789977.1">
    <property type="nucleotide sequence ID" value="NZ_CAMXCJ010000004.1"/>
</dbReference>
<evidence type="ECO:0000313" key="4">
    <source>
        <dbReference type="Proteomes" id="UP001154259"/>
    </source>
</evidence>
<sequence>MMAIQNATMQQYNFLTEMYKDSYFPDHLVKKIEDTLRHLCEQIEKQQPKDMKALCVLTHAAVEAINNIQEEFWEAESELETAARECICGDFIFILKNYGFDLDEDQYEEAIENRDW</sequence>
<keyword evidence="4" id="KW-1185">Reference proteome</keyword>
<dbReference type="AlphaFoldDB" id="A0A9W4XA28"/>
<dbReference type="InterPro" id="IPR043767">
    <property type="entry name" value="DUF5713"/>
</dbReference>
<name>A0A9W4XA28_9PROT</name>
<dbReference type="Pfam" id="PF18977">
    <property type="entry name" value="DUF5713"/>
    <property type="match status" value="1"/>
</dbReference>
<organism evidence="1 3">
    <name type="scientific">Commensalibacter communis</name>
    <dbReference type="NCBI Taxonomy" id="2972786"/>
    <lineage>
        <taxon>Bacteria</taxon>
        <taxon>Pseudomonadati</taxon>
        <taxon>Pseudomonadota</taxon>
        <taxon>Alphaproteobacteria</taxon>
        <taxon>Acetobacterales</taxon>
        <taxon>Acetobacteraceae</taxon>
    </lineage>
</organism>
<dbReference type="Proteomes" id="UP001154259">
    <property type="component" value="Unassembled WGS sequence"/>
</dbReference>
<dbReference type="Proteomes" id="UP001154255">
    <property type="component" value="Unassembled WGS sequence"/>
</dbReference>
<accession>A0A9W4XA28</accession>
<proteinExistence type="predicted"/>
<gene>
    <name evidence="2" type="ORF">R53529_LOCUS1545</name>
    <name evidence="1" type="ORF">R53530_LOCUS1639</name>
</gene>
<reference evidence="1" key="1">
    <citation type="submission" date="2022-10" db="EMBL/GenBank/DDBJ databases">
        <authorList>
            <person name="Botero Cardona J."/>
        </authorList>
    </citation>
    <scope>NUCLEOTIDE SEQUENCE</scope>
    <source>
        <strain evidence="1">LMG 31819</strain>
        <strain evidence="2">R-53529</strain>
    </source>
</reference>
<evidence type="ECO:0000313" key="1">
    <source>
        <dbReference type="EMBL" id="CAI3947892.1"/>
    </source>
</evidence>
<protein>
    <submittedName>
        <fullName evidence="1">Uncharacterized protein</fullName>
    </submittedName>
</protein>